<keyword evidence="11" id="KW-1185">Reference proteome</keyword>
<protein>
    <submittedName>
        <fullName evidence="10">SusC/RagA family TonB-linked outer membrane protein</fullName>
    </submittedName>
</protein>
<comment type="similarity">
    <text evidence="7">Belongs to the TonB-dependent receptor family.</text>
</comment>
<dbReference type="InterPro" id="IPR023996">
    <property type="entry name" value="TonB-dep_OMP_SusC/RagA"/>
</dbReference>
<gene>
    <name evidence="10" type="ORF">ACFQ21_18080</name>
</gene>
<dbReference type="InterPro" id="IPR039426">
    <property type="entry name" value="TonB-dep_rcpt-like"/>
</dbReference>
<evidence type="ECO:0000313" key="11">
    <source>
        <dbReference type="Proteomes" id="UP001597112"/>
    </source>
</evidence>
<dbReference type="RefSeq" id="WP_377580727.1">
    <property type="nucleotide sequence ID" value="NZ_JBHTKA010000007.1"/>
</dbReference>
<dbReference type="SUPFAM" id="SSF49464">
    <property type="entry name" value="Carboxypeptidase regulatory domain-like"/>
    <property type="match status" value="1"/>
</dbReference>
<dbReference type="InterPro" id="IPR008969">
    <property type="entry name" value="CarboxyPept-like_regulatory"/>
</dbReference>
<proteinExistence type="inferred from homology"/>
<evidence type="ECO:0000256" key="1">
    <source>
        <dbReference type="ARBA" id="ARBA00004571"/>
    </source>
</evidence>
<evidence type="ECO:0000256" key="6">
    <source>
        <dbReference type="ARBA" id="ARBA00023237"/>
    </source>
</evidence>
<dbReference type="SUPFAM" id="SSF56935">
    <property type="entry name" value="Porins"/>
    <property type="match status" value="1"/>
</dbReference>
<dbReference type="Gene3D" id="2.40.170.20">
    <property type="entry name" value="TonB-dependent receptor, beta-barrel domain"/>
    <property type="match status" value="1"/>
</dbReference>
<evidence type="ECO:0000313" key="10">
    <source>
        <dbReference type="EMBL" id="MFD1001243.1"/>
    </source>
</evidence>
<reference evidence="11" key="1">
    <citation type="journal article" date="2019" name="Int. J. Syst. Evol. Microbiol.">
        <title>The Global Catalogue of Microorganisms (GCM) 10K type strain sequencing project: providing services to taxonomists for standard genome sequencing and annotation.</title>
        <authorList>
            <consortium name="The Broad Institute Genomics Platform"/>
            <consortium name="The Broad Institute Genome Sequencing Center for Infectious Disease"/>
            <person name="Wu L."/>
            <person name="Ma J."/>
        </authorList>
    </citation>
    <scope>NUCLEOTIDE SEQUENCE [LARGE SCALE GENOMIC DNA]</scope>
    <source>
        <strain evidence="11">CCUG 58938</strain>
    </source>
</reference>
<comment type="caution">
    <text evidence="10">The sequence shown here is derived from an EMBL/GenBank/DDBJ whole genome shotgun (WGS) entry which is preliminary data.</text>
</comment>
<dbReference type="Pfam" id="PF07715">
    <property type="entry name" value="Plug"/>
    <property type="match status" value="1"/>
</dbReference>
<keyword evidence="2 7" id="KW-0813">Transport</keyword>
<dbReference type="PROSITE" id="PS52016">
    <property type="entry name" value="TONB_DEPENDENT_REC_3"/>
    <property type="match status" value="1"/>
</dbReference>
<feature type="domain" description="TonB-dependent receptor plug" evidence="9">
    <location>
        <begin position="115"/>
        <end position="220"/>
    </location>
</feature>
<dbReference type="InterPro" id="IPR036942">
    <property type="entry name" value="Beta-barrel_TonB_sf"/>
</dbReference>
<evidence type="ECO:0000259" key="9">
    <source>
        <dbReference type="Pfam" id="PF07715"/>
    </source>
</evidence>
<name>A0ABW3K5G2_9BACT</name>
<dbReference type="EMBL" id="JBHTKA010000007">
    <property type="protein sequence ID" value="MFD1001243.1"/>
    <property type="molecule type" value="Genomic_DNA"/>
</dbReference>
<accession>A0ABW3K5G2</accession>
<keyword evidence="3 7" id="KW-1134">Transmembrane beta strand</keyword>
<feature type="signal peptide" evidence="8">
    <location>
        <begin position="1"/>
        <end position="20"/>
    </location>
</feature>
<evidence type="ECO:0000256" key="5">
    <source>
        <dbReference type="ARBA" id="ARBA00023136"/>
    </source>
</evidence>
<evidence type="ECO:0000256" key="7">
    <source>
        <dbReference type="PROSITE-ProRule" id="PRU01360"/>
    </source>
</evidence>
<feature type="chain" id="PRO_5045732770" evidence="8">
    <location>
        <begin position="21"/>
        <end position="1069"/>
    </location>
</feature>
<organism evidence="10 11">
    <name type="scientific">Ohtaekwangia kribbensis</name>
    <dbReference type="NCBI Taxonomy" id="688913"/>
    <lineage>
        <taxon>Bacteria</taxon>
        <taxon>Pseudomonadati</taxon>
        <taxon>Bacteroidota</taxon>
        <taxon>Cytophagia</taxon>
        <taxon>Cytophagales</taxon>
        <taxon>Fulvivirgaceae</taxon>
        <taxon>Ohtaekwangia</taxon>
    </lineage>
</organism>
<evidence type="ECO:0000256" key="2">
    <source>
        <dbReference type="ARBA" id="ARBA00022448"/>
    </source>
</evidence>
<dbReference type="Proteomes" id="UP001597112">
    <property type="component" value="Unassembled WGS sequence"/>
</dbReference>
<sequence>MKKSLLFLLVLLGASLDIFAQGKTVSGKVTAAEDNSPLPGVNVIVKGTMLGTATDADGNFALSVPEGSTLVFTFIGLQTQEIAVGSNTVVDVKMNHDAKQLTEVVVTALGIERDQKTLTYATQQVGGDKLRVTRDTDLNNTLAGKFAGVQVAGQAGSKLGSTAAIRIRGAASLSDRGPLYVLDGTAIDPSLINMDNVESISILKGPNATALYGQRGDGGVVMITSKKGKKSNGIGVSIGSTTTFEKVNILPKYQNVYGGGGSSDFLTFEYKPGVHPADWAVFDGKQYPDYADDASWGPKMDGSEYIPWYAWYPGSKYSFKTAKFTPQKNNVRDFYETGVTLNNNVALSKAGDGYNVNLSYTDLHRTGIIPNSSLTRRYLSVNSSVDLGKHFVVGLNLNYSHEDLKGSFNDGYGNYGGAGSFQQWFHRDLDMSILRELRDFRTPTGALASWNHTNPTATTDYSDAGFNKGNYWYNFYSYLDKVSNDNVKDQLFGDLNLTYKINDHLKVQGFARRDQLHTHYEYKVPTILELSGRQTSTKAGYATGLTETLEENYEGVVTYQNQFKDWDISANIGGNIRRNTYNEALMSTTTGLVVPDLFTISNSKGTPSYSNFRSLKIVRSVYARTSFGYKDLLYVDLTARNDWSSALPANNNSYFYPSVGTSFIFSELLTGQSILSLGKLRANWAQIGSDLDPYRLVQTYGVNTAQYSGNILTGVSDVLTNPAIIPAKSTSYEGGFDLKFFDNRVGLSATYYKEIRKNEIITVSVSSTSGYASNVINAGQVERSGIELQLNVVPIRTDNFTWDVTFNAARNRSRVIKLTDGVNAIEAESSGFNNADDFGYIRVYNKTNADGGSNAWGQLRGNGIRYKDGQPVLNEDGTYAYDENVYFGSALPDFTGGIFNSLTYKNFQLNISIDFQKGGKYFSLSNFWGEYSGLYSETAATNDKGMNVRDDVANGGGVHVKGVDENGNPVDKYVSAYDYYHQFGNNSIVNNSLFDASYVKLREISLGYNIPLKNKSIVQSLSVSLVARNPWLIYLANRNFDVSELSQRFTESGQQPGTRSIGLGLKASF</sequence>
<comment type="subcellular location">
    <subcellularLocation>
        <location evidence="1 7">Cell outer membrane</location>
        <topology evidence="1 7">Multi-pass membrane protein</topology>
    </subcellularLocation>
</comment>
<keyword evidence="6 7" id="KW-0998">Cell outer membrane</keyword>
<keyword evidence="4 7" id="KW-0812">Transmembrane</keyword>
<dbReference type="InterPro" id="IPR037066">
    <property type="entry name" value="Plug_dom_sf"/>
</dbReference>
<evidence type="ECO:0000256" key="3">
    <source>
        <dbReference type="ARBA" id="ARBA00022452"/>
    </source>
</evidence>
<dbReference type="Pfam" id="PF13715">
    <property type="entry name" value="CarbopepD_reg_2"/>
    <property type="match status" value="1"/>
</dbReference>
<keyword evidence="8" id="KW-0732">Signal</keyword>
<keyword evidence="5 7" id="KW-0472">Membrane</keyword>
<dbReference type="Gene3D" id="2.60.40.1120">
    <property type="entry name" value="Carboxypeptidase-like, regulatory domain"/>
    <property type="match status" value="1"/>
</dbReference>
<dbReference type="NCBIfam" id="TIGR04056">
    <property type="entry name" value="OMP_RagA_SusC"/>
    <property type="match status" value="1"/>
</dbReference>
<evidence type="ECO:0000256" key="4">
    <source>
        <dbReference type="ARBA" id="ARBA00022692"/>
    </source>
</evidence>
<dbReference type="Gene3D" id="2.170.130.10">
    <property type="entry name" value="TonB-dependent receptor, plug domain"/>
    <property type="match status" value="1"/>
</dbReference>
<dbReference type="InterPro" id="IPR012910">
    <property type="entry name" value="Plug_dom"/>
</dbReference>
<evidence type="ECO:0000256" key="8">
    <source>
        <dbReference type="SAM" id="SignalP"/>
    </source>
</evidence>